<keyword evidence="6 7" id="KW-0472">Membrane</keyword>
<evidence type="ECO:0000256" key="5">
    <source>
        <dbReference type="ARBA" id="ARBA00022989"/>
    </source>
</evidence>
<name>A0ABU8XL38_9BURK</name>
<evidence type="ECO:0000313" key="11">
    <source>
        <dbReference type="Proteomes" id="UP001367030"/>
    </source>
</evidence>
<feature type="transmembrane region" description="Helical" evidence="7">
    <location>
        <begin position="266"/>
        <end position="283"/>
    </location>
</feature>
<keyword evidence="7" id="KW-0406">Ion transport</keyword>
<dbReference type="Gene3D" id="2.30.30.60">
    <property type="match status" value="1"/>
</dbReference>
<comment type="caution">
    <text evidence="7">Lacks conserved residue(s) required for the propagation of feature annotation.</text>
</comment>
<dbReference type="InterPro" id="IPR006685">
    <property type="entry name" value="MscS_channel_2nd"/>
</dbReference>
<dbReference type="Proteomes" id="UP001367030">
    <property type="component" value="Unassembled WGS sequence"/>
</dbReference>
<evidence type="ECO:0000256" key="4">
    <source>
        <dbReference type="ARBA" id="ARBA00022692"/>
    </source>
</evidence>
<comment type="similarity">
    <text evidence="2 7">Belongs to the MscS (TC 1.A.23) family.</text>
</comment>
<sequence>MLHRKVALLRAPFLGVSPADRASRAEEAIDVLLDKGGPGRVSVRDVPQGKVVMVDDALAFVLIPEDADPTRGEDLGAVAQNAATALSRSIEETQEARDKKRLMHASGFSLLATMLFGLVLWGIWRLRQRLASHTANLLETKAAAMQAGGLSLLNPGRLRGAARWAVGAVAWLVMAILTYQWLQYVLTRFAYTRAWGEKMGSFLTDASGKIAVGVLGSLPDLLVALLVFLLARGATAIARPIFDRAERGWSTVPWLDRDLAVPTRRIFNAAVWLFAIAMAYPYLPGANSEAFKGISVLVGLMLTLGGSSLVGQGASGLLLMYSRTIRVGEFVRINDQEGTVTELGTFTTKIRTGLGEEISMPNSLIMGSVTKNYSRTVHGPGYILDTVMTIGYDTPWRQVEAMMVEAARRTEGVLASPEPKVFKTALSDFYVEYRLVCQAIPQEPRPRAEVMQLLHSHLLDIFNEQGVQIMSPHYFGDPQQAKVVPREHWWPETTRRAEEQAQRESPVPLT</sequence>
<evidence type="ECO:0000313" key="10">
    <source>
        <dbReference type="EMBL" id="MEJ8859729.1"/>
    </source>
</evidence>
<dbReference type="InterPro" id="IPR010920">
    <property type="entry name" value="LSM_dom_sf"/>
</dbReference>
<keyword evidence="3" id="KW-1003">Cell membrane</keyword>
<dbReference type="InterPro" id="IPR049278">
    <property type="entry name" value="MS_channel_C"/>
</dbReference>
<feature type="domain" description="Mechanosensitive ion channel MscS" evidence="8">
    <location>
        <begin position="314"/>
        <end position="375"/>
    </location>
</feature>
<dbReference type="Pfam" id="PF21082">
    <property type="entry name" value="MS_channel_3rd"/>
    <property type="match status" value="1"/>
</dbReference>
<comment type="subcellular location">
    <subcellularLocation>
        <location evidence="7">Cell inner membrane</location>
        <topology evidence="7">Multi-pass membrane protein</topology>
    </subcellularLocation>
    <subcellularLocation>
        <location evidence="1">Cell membrane</location>
        <topology evidence="1">Multi-pass membrane protein</topology>
    </subcellularLocation>
</comment>
<dbReference type="PANTHER" id="PTHR30221">
    <property type="entry name" value="SMALL-CONDUCTANCE MECHANOSENSITIVE CHANNEL"/>
    <property type="match status" value="1"/>
</dbReference>
<dbReference type="Gene3D" id="3.30.70.100">
    <property type="match status" value="1"/>
</dbReference>
<evidence type="ECO:0000256" key="3">
    <source>
        <dbReference type="ARBA" id="ARBA00022475"/>
    </source>
</evidence>
<accession>A0ABU8XL38</accession>
<evidence type="ECO:0000259" key="8">
    <source>
        <dbReference type="Pfam" id="PF00924"/>
    </source>
</evidence>
<dbReference type="InterPro" id="IPR045275">
    <property type="entry name" value="MscS_archaea/bacteria_type"/>
</dbReference>
<keyword evidence="11" id="KW-1185">Reference proteome</keyword>
<feature type="transmembrane region" description="Helical" evidence="7">
    <location>
        <begin position="210"/>
        <end position="231"/>
    </location>
</feature>
<dbReference type="PANTHER" id="PTHR30221:SF18">
    <property type="entry name" value="SLL0590 PROTEIN"/>
    <property type="match status" value="1"/>
</dbReference>
<proteinExistence type="inferred from homology"/>
<keyword evidence="7" id="KW-0813">Transport</keyword>
<comment type="subunit">
    <text evidence="7">Homoheptamer.</text>
</comment>
<evidence type="ECO:0000256" key="6">
    <source>
        <dbReference type="ARBA" id="ARBA00023136"/>
    </source>
</evidence>
<evidence type="ECO:0000256" key="1">
    <source>
        <dbReference type="ARBA" id="ARBA00004651"/>
    </source>
</evidence>
<dbReference type="SUPFAM" id="SSF50182">
    <property type="entry name" value="Sm-like ribonucleoproteins"/>
    <property type="match status" value="1"/>
</dbReference>
<keyword evidence="7" id="KW-0407">Ion channel</keyword>
<gene>
    <name evidence="10" type="ORF">WKW79_34595</name>
</gene>
<evidence type="ECO:0000259" key="9">
    <source>
        <dbReference type="Pfam" id="PF21082"/>
    </source>
</evidence>
<feature type="transmembrane region" description="Helical" evidence="7">
    <location>
        <begin position="295"/>
        <end position="321"/>
    </location>
</feature>
<feature type="transmembrane region" description="Helical" evidence="7">
    <location>
        <begin position="102"/>
        <end position="124"/>
    </location>
</feature>
<comment type="caution">
    <text evidence="10">The sequence shown here is derived from an EMBL/GenBank/DDBJ whole genome shotgun (WGS) entry which is preliminary data.</text>
</comment>
<dbReference type="Pfam" id="PF00924">
    <property type="entry name" value="MS_channel_2nd"/>
    <property type="match status" value="1"/>
</dbReference>
<keyword evidence="5 7" id="KW-1133">Transmembrane helix</keyword>
<comment type="function">
    <text evidence="7">Mechanosensitive channel that participates in the regulation of osmotic pressure changes within the cell, opening in response to stretch forces in the membrane lipid bilayer, without the need for other proteins. Contributes to normal resistance to hypoosmotic shock. Forms an ion channel of 1.0 nanosiemens conductance with a slight preference for anions.</text>
</comment>
<protein>
    <recommendedName>
        <fullName evidence="7">Small-conductance mechanosensitive channel</fullName>
    </recommendedName>
</protein>
<dbReference type="InterPro" id="IPR011066">
    <property type="entry name" value="MscS_channel_C_sf"/>
</dbReference>
<feature type="transmembrane region" description="Helical" evidence="7">
    <location>
        <begin position="161"/>
        <end position="182"/>
    </location>
</feature>
<dbReference type="RefSeq" id="WP_340339765.1">
    <property type="nucleotide sequence ID" value="NZ_JBBKZS010000036.1"/>
</dbReference>
<feature type="domain" description="Mechanosensitive ion channel MscS C-terminal" evidence="9">
    <location>
        <begin position="386"/>
        <end position="469"/>
    </location>
</feature>
<dbReference type="SUPFAM" id="SSF82689">
    <property type="entry name" value="Mechanosensitive channel protein MscS (YggB), C-terminal domain"/>
    <property type="match status" value="1"/>
</dbReference>
<organism evidence="10 11">
    <name type="scientific">Variovorax robiniae</name>
    <dbReference type="NCBI Taxonomy" id="1836199"/>
    <lineage>
        <taxon>Bacteria</taxon>
        <taxon>Pseudomonadati</taxon>
        <taxon>Pseudomonadota</taxon>
        <taxon>Betaproteobacteria</taxon>
        <taxon>Burkholderiales</taxon>
        <taxon>Comamonadaceae</taxon>
        <taxon>Variovorax</taxon>
    </lineage>
</organism>
<evidence type="ECO:0000256" key="7">
    <source>
        <dbReference type="RuleBase" id="RU369025"/>
    </source>
</evidence>
<dbReference type="EMBL" id="JBBKZS010000036">
    <property type="protein sequence ID" value="MEJ8859729.1"/>
    <property type="molecule type" value="Genomic_DNA"/>
</dbReference>
<reference evidence="10 11" key="1">
    <citation type="submission" date="2024-03" db="EMBL/GenBank/DDBJ databases">
        <title>Novel species of the genus Variovorax.</title>
        <authorList>
            <person name="Liu Q."/>
            <person name="Xin Y.-H."/>
        </authorList>
    </citation>
    <scope>NUCLEOTIDE SEQUENCE [LARGE SCALE GENOMIC DNA]</scope>
    <source>
        <strain evidence="10 11">KACC 18901</strain>
    </source>
</reference>
<dbReference type="InterPro" id="IPR023408">
    <property type="entry name" value="MscS_beta-dom_sf"/>
</dbReference>
<keyword evidence="4 7" id="KW-0812">Transmembrane</keyword>
<keyword evidence="7" id="KW-0997">Cell inner membrane</keyword>
<evidence type="ECO:0000256" key="2">
    <source>
        <dbReference type="ARBA" id="ARBA00008017"/>
    </source>
</evidence>